<dbReference type="Proteomes" id="UP001152607">
    <property type="component" value="Unassembled WGS sequence"/>
</dbReference>
<dbReference type="AlphaFoldDB" id="A0A9W4UL35"/>
<proteinExistence type="predicted"/>
<reference evidence="1" key="1">
    <citation type="submission" date="2023-01" db="EMBL/GenBank/DDBJ databases">
        <authorList>
            <person name="Van Ghelder C."/>
            <person name="Rancurel C."/>
        </authorList>
    </citation>
    <scope>NUCLEOTIDE SEQUENCE</scope>
    <source>
        <strain evidence="1">CNCM I-4278</strain>
    </source>
</reference>
<organism evidence="1 2">
    <name type="scientific">Periconia digitata</name>
    <dbReference type="NCBI Taxonomy" id="1303443"/>
    <lineage>
        <taxon>Eukaryota</taxon>
        <taxon>Fungi</taxon>
        <taxon>Dikarya</taxon>
        <taxon>Ascomycota</taxon>
        <taxon>Pezizomycotina</taxon>
        <taxon>Dothideomycetes</taxon>
        <taxon>Pleosporomycetidae</taxon>
        <taxon>Pleosporales</taxon>
        <taxon>Massarineae</taxon>
        <taxon>Periconiaceae</taxon>
        <taxon>Periconia</taxon>
    </lineage>
</organism>
<name>A0A9W4UL35_9PLEO</name>
<sequence>MMQITGLEQLRSGSAVDRHALFPSVQLILSTCVLTNILVSQTVIPAPLALLSRTAEGRHTSVPV</sequence>
<protein>
    <submittedName>
        <fullName evidence="1">Uncharacterized protein</fullName>
    </submittedName>
</protein>
<accession>A0A9W4UL35</accession>
<comment type="caution">
    <text evidence="1">The sequence shown here is derived from an EMBL/GenBank/DDBJ whole genome shotgun (WGS) entry which is preliminary data.</text>
</comment>
<evidence type="ECO:0000313" key="2">
    <source>
        <dbReference type="Proteomes" id="UP001152607"/>
    </source>
</evidence>
<gene>
    <name evidence="1" type="ORF">PDIGIT_LOCUS11748</name>
</gene>
<keyword evidence="2" id="KW-1185">Reference proteome</keyword>
<evidence type="ECO:0000313" key="1">
    <source>
        <dbReference type="EMBL" id="CAI6338618.1"/>
    </source>
</evidence>
<dbReference type="EMBL" id="CAOQHR010000008">
    <property type="protein sequence ID" value="CAI6338618.1"/>
    <property type="molecule type" value="Genomic_DNA"/>
</dbReference>